<feature type="transmembrane region" description="Helical" evidence="6">
    <location>
        <begin position="85"/>
        <end position="105"/>
    </location>
</feature>
<dbReference type="InterPro" id="IPR003834">
    <property type="entry name" value="Cyt_c_assmbl_TM_dom"/>
</dbReference>
<evidence type="ECO:0000256" key="1">
    <source>
        <dbReference type="ARBA" id="ARBA00004141"/>
    </source>
</evidence>
<gene>
    <name evidence="8" type="ORF">JOC94_002258</name>
</gene>
<evidence type="ECO:0000313" key="8">
    <source>
        <dbReference type="EMBL" id="MBM7715271.1"/>
    </source>
</evidence>
<dbReference type="RefSeq" id="WP_077110737.1">
    <property type="nucleotide sequence ID" value="NZ_JAFBFH010000013.1"/>
</dbReference>
<organism evidence="8 9">
    <name type="scientific">Siminovitchia thermophila</name>
    <dbReference type="NCBI Taxonomy" id="1245522"/>
    <lineage>
        <taxon>Bacteria</taxon>
        <taxon>Bacillati</taxon>
        <taxon>Bacillota</taxon>
        <taxon>Bacilli</taxon>
        <taxon>Bacillales</taxon>
        <taxon>Bacillaceae</taxon>
        <taxon>Siminovitchia</taxon>
    </lineage>
</organism>
<dbReference type="Pfam" id="PF02683">
    <property type="entry name" value="DsbD_TM"/>
    <property type="match status" value="1"/>
</dbReference>
<evidence type="ECO:0000256" key="2">
    <source>
        <dbReference type="ARBA" id="ARBA00006143"/>
    </source>
</evidence>
<dbReference type="InterPro" id="IPR051790">
    <property type="entry name" value="Cytochrome_c-biogenesis_DsbD"/>
</dbReference>
<evidence type="ECO:0000256" key="6">
    <source>
        <dbReference type="SAM" id="Phobius"/>
    </source>
</evidence>
<feature type="transmembrane region" description="Helical" evidence="6">
    <location>
        <begin position="6"/>
        <end position="30"/>
    </location>
</feature>
<comment type="similarity">
    <text evidence="2">Belongs to the DsbD family.</text>
</comment>
<accession>A0ABS2R6I5</accession>
<dbReference type="PANTHER" id="PTHR31272:SF4">
    <property type="entry name" value="CYTOCHROME C-TYPE BIOGENESIS PROTEIN HI_1454-RELATED"/>
    <property type="match status" value="1"/>
</dbReference>
<feature type="domain" description="Cytochrome C biogenesis protein transmembrane" evidence="7">
    <location>
        <begin position="6"/>
        <end position="189"/>
    </location>
</feature>
<evidence type="ECO:0000313" key="9">
    <source>
        <dbReference type="Proteomes" id="UP000823485"/>
    </source>
</evidence>
<dbReference type="EMBL" id="JAFBFH010000013">
    <property type="protein sequence ID" value="MBM7715271.1"/>
    <property type="molecule type" value="Genomic_DNA"/>
</dbReference>
<dbReference type="Proteomes" id="UP000823485">
    <property type="component" value="Unassembled WGS sequence"/>
</dbReference>
<dbReference type="PANTHER" id="PTHR31272">
    <property type="entry name" value="CYTOCHROME C-TYPE BIOGENESIS PROTEIN HI_1454-RELATED"/>
    <property type="match status" value="1"/>
</dbReference>
<feature type="transmembrane region" description="Helical" evidence="6">
    <location>
        <begin position="126"/>
        <end position="154"/>
    </location>
</feature>
<feature type="transmembrane region" description="Helical" evidence="6">
    <location>
        <begin position="166"/>
        <end position="187"/>
    </location>
</feature>
<evidence type="ECO:0000256" key="5">
    <source>
        <dbReference type="ARBA" id="ARBA00023136"/>
    </source>
</evidence>
<name>A0ABS2R6I5_9BACI</name>
<comment type="caution">
    <text evidence="8">The sequence shown here is derived from an EMBL/GenBank/DDBJ whole genome shotgun (WGS) entry which is preliminary data.</text>
</comment>
<evidence type="ECO:0000259" key="7">
    <source>
        <dbReference type="Pfam" id="PF02683"/>
    </source>
</evidence>
<keyword evidence="4 6" id="KW-1133">Transmembrane helix</keyword>
<evidence type="ECO:0000256" key="4">
    <source>
        <dbReference type="ARBA" id="ARBA00022989"/>
    </source>
</evidence>
<keyword evidence="3 6" id="KW-0812">Transmembrane</keyword>
<keyword evidence="9" id="KW-1185">Reference proteome</keyword>
<reference evidence="8 9" key="1">
    <citation type="submission" date="2021-01" db="EMBL/GenBank/DDBJ databases">
        <title>Genomic Encyclopedia of Type Strains, Phase IV (KMG-IV): sequencing the most valuable type-strain genomes for metagenomic binning, comparative biology and taxonomic classification.</title>
        <authorList>
            <person name="Goeker M."/>
        </authorList>
    </citation>
    <scope>NUCLEOTIDE SEQUENCE [LARGE SCALE GENOMIC DNA]</scope>
    <source>
        <strain evidence="8 9">DSM 105453</strain>
    </source>
</reference>
<proteinExistence type="inferred from homology"/>
<comment type="subcellular location">
    <subcellularLocation>
        <location evidence="1">Membrane</location>
        <topology evidence="1">Multi-pass membrane protein</topology>
    </subcellularLocation>
</comment>
<sequence length="238" mass="26385">MESVSMWVAFVAGLLSFFSPCIFPVLPAYLSHLTGGNVQNQQLRVDRSLLLQRSIAFIVGFSIVFMIMGASATFVGQFFQANRKLIEHISGILIVAFGLQMLGVFQLNFLMKDRKWEHKLQKPKNWFSSVLVGVAFGSGWTPCVGLTLSTILLLASASTTVGQGMLLLGVYSLGMALPFLFISFMMTKSVRMIRSINRYLGKFSIVNGSIMILLGLMIFTGQMTKISAYFARFSVFNL</sequence>
<keyword evidence="5 6" id="KW-0472">Membrane</keyword>
<evidence type="ECO:0000256" key="3">
    <source>
        <dbReference type="ARBA" id="ARBA00022692"/>
    </source>
</evidence>
<feature type="transmembrane region" description="Helical" evidence="6">
    <location>
        <begin position="50"/>
        <end position="79"/>
    </location>
</feature>
<feature type="transmembrane region" description="Helical" evidence="6">
    <location>
        <begin position="199"/>
        <end position="219"/>
    </location>
</feature>
<protein>
    <submittedName>
        <fullName evidence="8">Cytochrome c-type biogenesis protein</fullName>
    </submittedName>
</protein>